<dbReference type="SMART" id="SM00128">
    <property type="entry name" value="IPPc"/>
    <property type="match status" value="1"/>
</dbReference>
<accession>A0A8T0ARP3</accession>
<dbReference type="EMBL" id="JABFDY010000017">
    <property type="protein sequence ID" value="KAF7694978.1"/>
    <property type="molecule type" value="Genomic_DNA"/>
</dbReference>
<dbReference type="InterPro" id="IPR000300">
    <property type="entry name" value="IPPc"/>
</dbReference>
<protein>
    <recommendedName>
        <fullName evidence="1">inositol-polyphosphate 5-phosphatase</fullName>
        <ecNumber evidence="1">3.1.3.56</ecNumber>
    </recommendedName>
</protein>
<organism evidence="4 5">
    <name type="scientific">Silurus meridionalis</name>
    <name type="common">Southern catfish</name>
    <name type="synonym">Silurus soldatovi meridionalis</name>
    <dbReference type="NCBI Taxonomy" id="175797"/>
    <lineage>
        <taxon>Eukaryota</taxon>
        <taxon>Metazoa</taxon>
        <taxon>Chordata</taxon>
        <taxon>Craniata</taxon>
        <taxon>Vertebrata</taxon>
        <taxon>Euteleostomi</taxon>
        <taxon>Actinopterygii</taxon>
        <taxon>Neopterygii</taxon>
        <taxon>Teleostei</taxon>
        <taxon>Ostariophysi</taxon>
        <taxon>Siluriformes</taxon>
        <taxon>Siluridae</taxon>
        <taxon>Silurus</taxon>
    </lineage>
</organism>
<dbReference type="AlphaFoldDB" id="A0A8T0ARP3"/>
<reference evidence="4" key="1">
    <citation type="submission" date="2020-08" db="EMBL/GenBank/DDBJ databases">
        <title>Chromosome-level assembly of Southern catfish (Silurus meridionalis) provides insights into visual adaptation to the nocturnal and benthic lifestyles.</title>
        <authorList>
            <person name="Zhang Y."/>
            <person name="Wang D."/>
            <person name="Peng Z."/>
        </authorList>
    </citation>
    <scope>NUCLEOTIDE SEQUENCE</scope>
    <source>
        <strain evidence="4">SWU-2019-XX</strain>
        <tissue evidence="4">Muscle</tissue>
    </source>
</reference>
<evidence type="ECO:0000313" key="5">
    <source>
        <dbReference type="Proteomes" id="UP000606274"/>
    </source>
</evidence>
<evidence type="ECO:0000256" key="2">
    <source>
        <dbReference type="ARBA" id="ARBA00023599"/>
    </source>
</evidence>
<dbReference type="OrthoDB" id="5780965at2759"/>
<keyword evidence="5" id="KW-1185">Reference proteome</keyword>
<proteinExistence type="inferred from homology"/>
<name>A0A8T0ARP3_SILME</name>
<dbReference type="GO" id="GO:0004445">
    <property type="term" value="F:inositol-polyphosphate 5-phosphatase activity"/>
    <property type="evidence" value="ECO:0007669"/>
    <property type="project" value="UniProtKB-EC"/>
</dbReference>
<comment type="caution">
    <text evidence="4">The sequence shown here is derived from an EMBL/GenBank/DDBJ whole genome shotgun (WGS) entry which is preliminary data.</text>
</comment>
<evidence type="ECO:0000313" key="4">
    <source>
        <dbReference type="EMBL" id="KAF7694978.1"/>
    </source>
</evidence>
<dbReference type="InterPro" id="IPR036691">
    <property type="entry name" value="Endo/exonu/phosph_ase_sf"/>
</dbReference>
<feature type="domain" description="Inositol polyphosphate-related phosphatase" evidence="3">
    <location>
        <begin position="6"/>
        <end position="394"/>
    </location>
</feature>
<dbReference type="InterPro" id="IPR039737">
    <property type="entry name" value="INPP5A"/>
</dbReference>
<dbReference type="PANTHER" id="PTHR12997">
    <property type="entry name" value="TYPE I INOSITOL-1,4,5-TRISPHOSPHATE 5-PHOSPHATASE"/>
    <property type="match status" value="1"/>
</dbReference>
<dbReference type="PANTHER" id="PTHR12997:SF9">
    <property type="entry name" value="INOSITOL-POLYPHOSPHATE 5-PHOSPHATASE"/>
    <property type="match status" value="1"/>
</dbReference>
<dbReference type="Pfam" id="PF22669">
    <property type="entry name" value="Exo_endo_phos2"/>
    <property type="match status" value="1"/>
</dbReference>
<comment type="similarity">
    <text evidence="2">Belongs to the inositol 1,4,5-trisphosphate 5-phosphatase type I family.</text>
</comment>
<evidence type="ECO:0000259" key="3">
    <source>
        <dbReference type="SMART" id="SM00128"/>
    </source>
</evidence>
<sequence>MMMMETLTDVLLVTANVGSLFDNLGQIQNSWLLEFYTTVDTHKPRFIALHFQEVGGKDYKTNMTHAENFFWTIESSMEMSDFDRVCIYIDSDFETEDNFTALGSIYFIHKSLENVQQYDFSAKEFRLVSGRNKYADSLYGVTTVEKEKFQRNFWPDRKWSRKGYMRTRWLIHNQGLDLVNVHLFHDASNLVACKCSPSVYSTYRQKALRYVISRISNDFGPLPFFLFGDFNFRLDTLRLVQDLSTTAEVQMVMDSTNEVEKIIYKEKGNDHKVLFQIETKQFLYLHHKLFREDTGQKLLEYDSETAAFDDIITEEEIRFLPSYPYSEDYSKPTQYMNTRCPAWCDRILMSHNTRDVIYRRNDGQNNVVYNILGQKVCMGDHKPVFLFFALKSNNQ</sequence>
<gene>
    <name evidence="4" type="ORF">HF521_006701</name>
</gene>
<evidence type="ECO:0000256" key="1">
    <source>
        <dbReference type="ARBA" id="ARBA00012997"/>
    </source>
</evidence>
<dbReference type="SUPFAM" id="SSF56219">
    <property type="entry name" value="DNase I-like"/>
    <property type="match status" value="1"/>
</dbReference>
<dbReference type="GO" id="GO:0046856">
    <property type="term" value="P:phosphatidylinositol dephosphorylation"/>
    <property type="evidence" value="ECO:0007669"/>
    <property type="project" value="InterPro"/>
</dbReference>
<dbReference type="Proteomes" id="UP000606274">
    <property type="component" value="Unassembled WGS sequence"/>
</dbReference>
<dbReference type="Gene3D" id="3.60.10.10">
    <property type="entry name" value="Endonuclease/exonuclease/phosphatase"/>
    <property type="match status" value="1"/>
</dbReference>
<dbReference type="EC" id="3.1.3.56" evidence="1"/>